<comment type="subcellular location">
    <subcellularLocation>
        <location evidence="1">Cell membrane</location>
        <topology evidence="1">Multi-pass membrane protein</topology>
    </subcellularLocation>
</comment>
<evidence type="ECO:0000256" key="2">
    <source>
        <dbReference type="ARBA" id="ARBA00022475"/>
    </source>
</evidence>
<feature type="transmembrane region" description="Helical" evidence="7">
    <location>
        <begin position="407"/>
        <end position="428"/>
    </location>
</feature>
<organism evidence="9 10">
    <name type="scientific">Actinacidiphila polyblastidii</name>
    <dbReference type="NCBI Taxonomy" id="3110430"/>
    <lineage>
        <taxon>Bacteria</taxon>
        <taxon>Bacillati</taxon>
        <taxon>Actinomycetota</taxon>
        <taxon>Actinomycetes</taxon>
        <taxon>Kitasatosporales</taxon>
        <taxon>Streptomycetaceae</taxon>
        <taxon>Actinacidiphila</taxon>
    </lineage>
</organism>
<feature type="transmembrane region" description="Helical" evidence="7">
    <location>
        <begin position="293"/>
        <end position="315"/>
    </location>
</feature>
<keyword evidence="2" id="KW-1003">Cell membrane</keyword>
<evidence type="ECO:0000313" key="9">
    <source>
        <dbReference type="EMBL" id="MEE4543528.1"/>
    </source>
</evidence>
<evidence type="ECO:0000256" key="6">
    <source>
        <dbReference type="SAM" id="MobiDB-lite"/>
    </source>
</evidence>
<sequence length="827" mass="85685">MTSSHEPFAGFDAAGSGGAPAATAAAGGGPRGPGRAPEPPAGLRTWARDLWLGARFAAGGGREGWTRTALTAVGVGLGVALLLLAAAVPAMMHTRDGKRVARDTASTGVLTRPTDTSLLLADVSTTFRDKDISGVLLQPEGARAGRPPGVRALPGPGRMVVSPALGRLLASSPLLRARIPYTIVGTIGHAGLMGPAELYYYAGSTALTARDADYQHGDADRVSGFGHRSNSDVLGPTFMLLLIVMLVVLLLPVAIFVGTAVRLGGERRDRRLAALRLVGADIRSTRRIAAGEALLGALLGLVCGAGFFLIGRQLASHVTIRDISAYPADLTPNTALTVLVALAVPVAAIAVTLLSLRGTVIEPLGVVRRHLGRRRRLWWRLVVPALGLGLLAPLFGTVRGNAAMNEYQVTAGTVMLLVGVTTVLPWLVEAVVGRLRGGPVAWQLATRRLQLSSSASARMVSGVTVAVAGAIALQMLFTGVNGDFVRSTGADPARAQATVDTEGVGIGRLRQQAQAIAATKGVRQVYGYVDSRVTQAGAAGLADASNDAYIPLVVGDCDSLAQLAQVTGCAPGSVFAVPPTDGNGDDAAMRKYARPGMRVDLNAPYGDAYSGKPRLWTIPAATRTAPARIDPTGSYSWGVLATPEAVGAAELASPSAQVMVGLDPRQPDAVEYLRNTAAGFGVDSYVMNISGTVTSSQYVQLRRALVAGAALTMSLIGASLLVTMLEQLRDRRKLLAVLVAFGTRRSALAWSVLWQTAIPVLLGLVLACAGGIGLGAALLAMVGSAFHVDWGAMATMSAVGGAVVFAVTLLSLPPLWRMMRPDGLRTE</sequence>
<feature type="transmembrane region" description="Helical" evidence="7">
    <location>
        <begin position="760"/>
        <end position="782"/>
    </location>
</feature>
<evidence type="ECO:0000313" key="10">
    <source>
        <dbReference type="Proteomes" id="UP001344658"/>
    </source>
</evidence>
<evidence type="ECO:0000256" key="1">
    <source>
        <dbReference type="ARBA" id="ARBA00004651"/>
    </source>
</evidence>
<feature type="transmembrane region" description="Helical" evidence="7">
    <location>
        <begin position="69"/>
        <end position="92"/>
    </location>
</feature>
<evidence type="ECO:0000256" key="5">
    <source>
        <dbReference type="ARBA" id="ARBA00023136"/>
    </source>
</evidence>
<dbReference type="InterPro" id="IPR038766">
    <property type="entry name" value="Membrane_comp_ABC_pdt"/>
</dbReference>
<evidence type="ECO:0000256" key="4">
    <source>
        <dbReference type="ARBA" id="ARBA00022989"/>
    </source>
</evidence>
<evidence type="ECO:0000259" key="8">
    <source>
        <dbReference type="Pfam" id="PF02687"/>
    </source>
</evidence>
<feature type="transmembrane region" description="Helical" evidence="7">
    <location>
        <begin position="457"/>
        <end position="477"/>
    </location>
</feature>
<keyword evidence="10" id="KW-1185">Reference proteome</keyword>
<feature type="transmembrane region" description="Helical" evidence="7">
    <location>
        <begin position="794"/>
        <end position="816"/>
    </location>
</feature>
<dbReference type="Pfam" id="PF02687">
    <property type="entry name" value="FtsX"/>
    <property type="match status" value="2"/>
</dbReference>
<accession>A0ABU7PCI9</accession>
<feature type="transmembrane region" description="Helical" evidence="7">
    <location>
        <begin position="335"/>
        <end position="356"/>
    </location>
</feature>
<feature type="transmembrane region" description="Helical" evidence="7">
    <location>
        <begin position="181"/>
        <end position="202"/>
    </location>
</feature>
<dbReference type="RefSeq" id="WP_330796035.1">
    <property type="nucleotide sequence ID" value="NZ_JAZEWV010000011.1"/>
</dbReference>
<comment type="caution">
    <text evidence="9">The sequence shown here is derived from an EMBL/GenBank/DDBJ whole genome shotgun (WGS) entry which is preliminary data.</text>
</comment>
<evidence type="ECO:0000256" key="3">
    <source>
        <dbReference type="ARBA" id="ARBA00022692"/>
    </source>
</evidence>
<dbReference type="EMBL" id="JAZEWV010000011">
    <property type="protein sequence ID" value="MEE4543528.1"/>
    <property type="molecule type" value="Genomic_DNA"/>
</dbReference>
<dbReference type="InterPro" id="IPR003838">
    <property type="entry name" value="ABC3_permease_C"/>
</dbReference>
<feature type="transmembrane region" description="Helical" evidence="7">
    <location>
        <begin position="238"/>
        <end position="261"/>
    </location>
</feature>
<dbReference type="Proteomes" id="UP001344658">
    <property type="component" value="Unassembled WGS sequence"/>
</dbReference>
<feature type="transmembrane region" description="Helical" evidence="7">
    <location>
        <begin position="377"/>
        <end position="395"/>
    </location>
</feature>
<keyword evidence="4 7" id="KW-1133">Transmembrane helix</keyword>
<feature type="region of interest" description="Disordered" evidence="6">
    <location>
        <begin position="1"/>
        <end position="42"/>
    </location>
</feature>
<feature type="transmembrane region" description="Helical" evidence="7">
    <location>
        <begin position="704"/>
        <end position="722"/>
    </location>
</feature>
<feature type="domain" description="ABC3 transporter permease C-terminal" evidence="8">
    <location>
        <begin position="243"/>
        <end position="356"/>
    </location>
</feature>
<proteinExistence type="predicted"/>
<name>A0ABU7PCI9_9ACTN</name>
<reference evidence="9 10" key="1">
    <citation type="submission" date="2023-12" db="EMBL/GenBank/DDBJ databases">
        <title>Streptomyces sp. V4-01.</title>
        <authorList>
            <person name="Somphong A."/>
            <person name="Phongsopitanun W."/>
        </authorList>
    </citation>
    <scope>NUCLEOTIDE SEQUENCE [LARGE SCALE GENOMIC DNA]</scope>
    <source>
        <strain evidence="9 10">V4-01</strain>
    </source>
</reference>
<feature type="domain" description="ABC3 transporter permease C-terminal" evidence="8">
    <location>
        <begin position="709"/>
        <end position="820"/>
    </location>
</feature>
<gene>
    <name evidence="9" type="ORF">V2S66_16295</name>
</gene>
<dbReference type="PANTHER" id="PTHR30287">
    <property type="entry name" value="MEMBRANE COMPONENT OF PREDICTED ABC SUPERFAMILY METABOLITE UPTAKE TRANSPORTER"/>
    <property type="match status" value="1"/>
</dbReference>
<keyword evidence="5 7" id="KW-0472">Membrane</keyword>
<dbReference type="PANTHER" id="PTHR30287:SF1">
    <property type="entry name" value="INNER MEMBRANE PROTEIN"/>
    <property type="match status" value="1"/>
</dbReference>
<feature type="compositionally biased region" description="Low complexity" evidence="6">
    <location>
        <begin position="7"/>
        <end position="25"/>
    </location>
</feature>
<evidence type="ECO:0000256" key="7">
    <source>
        <dbReference type="SAM" id="Phobius"/>
    </source>
</evidence>
<keyword evidence="3 7" id="KW-0812">Transmembrane</keyword>
<protein>
    <submittedName>
        <fullName evidence="9">ABC transporter permease</fullName>
    </submittedName>
</protein>